<evidence type="ECO:0000256" key="5">
    <source>
        <dbReference type="RuleBase" id="RU004168"/>
    </source>
</evidence>
<dbReference type="Pfam" id="PF00708">
    <property type="entry name" value="Acylphosphatase"/>
    <property type="match status" value="1"/>
</dbReference>
<dbReference type="PANTHER" id="PTHR47268:SF4">
    <property type="entry name" value="ACYLPHOSPHATASE"/>
    <property type="match status" value="1"/>
</dbReference>
<evidence type="ECO:0000256" key="3">
    <source>
        <dbReference type="ARBA" id="ARBA00047645"/>
    </source>
</evidence>
<name>A0ABV2LA23_9HYPH</name>
<evidence type="ECO:0000313" key="7">
    <source>
        <dbReference type="EMBL" id="MET3694705.1"/>
    </source>
</evidence>
<dbReference type="InterPro" id="IPR036046">
    <property type="entry name" value="Acylphosphatase-like_dom_sf"/>
</dbReference>
<dbReference type="GO" id="GO:0003998">
    <property type="term" value="F:acylphosphatase activity"/>
    <property type="evidence" value="ECO:0007669"/>
    <property type="project" value="UniProtKB-EC"/>
</dbReference>
<dbReference type="PANTHER" id="PTHR47268">
    <property type="entry name" value="ACYLPHOSPHATASE"/>
    <property type="match status" value="1"/>
</dbReference>
<dbReference type="RefSeq" id="WP_238279747.1">
    <property type="nucleotide sequence ID" value="NZ_BPQL01000066.1"/>
</dbReference>
<evidence type="ECO:0000256" key="2">
    <source>
        <dbReference type="ARBA" id="ARBA00012150"/>
    </source>
</evidence>
<sequence>MSEIRTVAVIIRGRVQGVGYRMWTRDEAERQGLAGHVRNRSDGSVEAVFSGSSDAVGRMLEACRHGPPGARVSEVVVSDHGEAPPQAGFAIR</sequence>
<gene>
    <name evidence="7" type="ORF">ABID43_004268</name>
</gene>
<proteinExistence type="inferred from homology"/>
<feature type="domain" description="Acylphosphatase-like" evidence="6">
    <location>
        <begin position="6"/>
        <end position="92"/>
    </location>
</feature>
<feature type="active site" evidence="4">
    <location>
        <position position="39"/>
    </location>
</feature>
<dbReference type="EC" id="3.6.1.7" evidence="2 4"/>
<dbReference type="Proteomes" id="UP001549145">
    <property type="component" value="Unassembled WGS sequence"/>
</dbReference>
<accession>A0ABV2LA23</accession>
<organism evidence="7 8">
    <name type="scientific">Methylobacterium goesingense</name>
    <dbReference type="NCBI Taxonomy" id="243690"/>
    <lineage>
        <taxon>Bacteria</taxon>
        <taxon>Pseudomonadati</taxon>
        <taxon>Pseudomonadota</taxon>
        <taxon>Alphaproteobacteria</taxon>
        <taxon>Hyphomicrobiales</taxon>
        <taxon>Methylobacteriaceae</taxon>
        <taxon>Methylobacterium</taxon>
    </lineage>
</organism>
<evidence type="ECO:0000256" key="1">
    <source>
        <dbReference type="ARBA" id="ARBA00005614"/>
    </source>
</evidence>
<dbReference type="InterPro" id="IPR020456">
    <property type="entry name" value="Acylphosphatase"/>
</dbReference>
<keyword evidence="8" id="KW-1185">Reference proteome</keyword>
<dbReference type="SUPFAM" id="SSF54975">
    <property type="entry name" value="Acylphosphatase/BLUF domain-like"/>
    <property type="match status" value="1"/>
</dbReference>
<comment type="caution">
    <text evidence="7">The sequence shown here is derived from an EMBL/GenBank/DDBJ whole genome shotgun (WGS) entry which is preliminary data.</text>
</comment>
<evidence type="ECO:0000259" key="6">
    <source>
        <dbReference type="PROSITE" id="PS51160"/>
    </source>
</evidence>
<keyword evidence="4 7" id="KW-0378">Hydrolase</keyword>
<feature type="active site" evidence="4">
    <location>
        <position position="21"/>
    </location>
</feature>
<evidence type="ECO:0000313" key="8">
    <source>
        <dbReference type="Proteomes" id="UP001549145"/>
    </source>
</evidence>
<evidence type="ECO:0000256" key="4">
    <source>
        <dbReference type="PROSITE-ProRule" id="PRU00520"/>
    </source>
</evidence>
<dbReference type="EMBL" id="JBEPMM010000017">
    <property type="protein sequence ID" value="MET3694705.1"/>
    <property type="molecule type" value="Genomic_DNA"/>
</dbReference>
<protein>
    <recommendedName>
        <fullName evidence="2 4">acylphosphatase</fullName>
        <ecNumber evidence="2 4">3.6.1.7</ecNumber>
    </recommendedName>
</protein>
<dbReference type="Gene3D" id="3.30.70.100">
    <property type="match status" value="1"/>
</dbReference>
<reference evidence="7 8" key="1">
    <citation type="submission" date="2024-06" db="EMBL/GenBank/DDBJ databases">
        <title>Genomic Encyclopedia of Type Strains, Phase IV (KMG-IV): sequencing the most valuable type-strain genomes for metagenomic binning, comparative biology and taxonomic classification.</title>
        <authorList>
            <person name="Goeker M."/>
        </authorList>
    </citation>
    <scope>NUCLEOTIDE SEQUENCE [LARGE SCALE GENOMIC DNA]</scope>
    <source>
        <strain evidence="7 8">DSM 21331</strain>
    </source>
</reference>
<comment type="catalytic activity">
    <reaction evidence="3 4">
        <text>an acyl phosphate + H2O = a carboxylate + phosphate + H(+)</text>
        <dbReference type="Rhea" id="RHEA:14965"/>
        <dbReference type="ChEBI" id="CHEBI:15377"/>
        <dbReference type="ChEBI" id="CHEBI:15378"/>
        <dbReference type="ChEBI" id="CHEBI:29067"/>
        <dbReference type="ChEBI" id="CHEBI:43474"/>
        <dbReference type="ChEBI" id="CHEBI:59918"/>
        <dbReference type="EC" id="3.6.1.7"/>
    </reaction>
</comment>
<dbReference type="PROSITE" id="PS51160">
    <property type="entry name" value="ACYLPHOSPHATASE_3"/>
    <property type="match status" value="1"/>
</dbReference>
<dbReference type="NCBIfam" id="NF010996">
    <property type="entry name" value="PRK14421.1"/>
    <property type="match status" value="1"/>
</dbReference>
<dbReference type="InterPro" id="IPR001792">
    <property type="entry name" value="Acylphosphatase-like_dom"/>
</dbReference>
<comment type="similarity">
    <text evidence="1 5">Belongs to the acylphosphatase family.</text>
</comment>